<sequence>MAFMMRLEDLAFYNAVKLFGSFKKESSFIDFIKEKNIPTLMYDRLFNSLYKHFIGVQGDILKMFVVENFPLSNIRFGDARLKCDESIEFLKDHKLQHLRIEQLTSMTVESLLEFIDVEKLQTLSISNCAFLPEKLLVTKLAKRKREQREQKETKKFEYLRKFPCLRNLTSLNLSNTELNDLQLFFITKEVNLLVEVNIAKTNVTDIRLLKKQTNLESLDCSELKESVGRTLVHLHCFEKLRFLRFGNSTPSQRIGWSYNVNPFIRKYLNQEEFLAYRKVPQRFKTKLNWSMSEFLRLADWTDLTFFDLHGKWRISQKSLKEFITTHTKLRFIRFFKDFSQILRTILPSDKIVEDLLDIRHYEKFYGRSEFSLKALHSSYKFPVQPILLNADIGIAYWYDSQIFHEQYAIPGISLYKVNFPKEKSLELCEIANINYIYSKLFAHLTSDYSGSDHFTFIKAMSKFLQEIDLDNLPKQELYCIFKGLRNTESWIHLEEFDVLIEDLYGILLNFHAFCKEKFDWDMVRAVTYVKRIYDWNVTGCQRTSCTFDSDLDEEKSNSSGDLEIFEPNENNSLLEDFPSPAIFGDTAGQSECSFEMPIVLRLEDLVFFHIIRNFTTFKEQEFFLQLFKQGKVPPVTCDKLFNGLNRFYGGIPDEILKIFTKENFKLRNITLDDSNIFNKLTSTFLTGHKLQSLTIERLAIWTVEDVIDLIDSDELKTLSCHRATFLPENKIYKKVLKRKRKQETQNFTFIRQSPRLINVTSLYVSKTKMNNVQLFFVTKEMFLIENLDIADTRITDLRLLKKQSNLQYLDCSGLKEFAGKHYIHLHCLKKLKHLRFGNTETRLTMLRLGWSSIINPVIRQNLNEEEFKAFSSVPEQFRSRSTWHMSEFLELANWKDLRFFDLIGKWKSSPKSISEFIRNHKKLKYFGFSKNFTDDLSAHMEITKEVKNLFDIKFYEKSYGRDNMSFKVYHKKISFPVDIVDLPVDTYVSDVEETFSNEIIPSLNRYKENFPKENHSEFCKLLLDELKFKSMNFRNTACDIGEICLRALSMDIEKSDHFLPIIQLLAHILSYRHSYPNSPLDFIFMEMLTKYFRYFKIAINLPGIFKKIFIVPRESDLHSYYMSMEKILAFLENINLEDMSQSELSALCLGTKQIKSWHNGVECEELAKKLYETIMKIINYCTKKFGWDLSKSKTYLKPLTKKFAQGCTGVYSYYSGEEDQSNDEFRCFYDTSTDNDDCSPADYQDFDDGKVETEEVSDKVRYQRLSTDSKAYKFYG</sequence>
<dbReference type="GO" id="GO:0019005">
    <property type="term" value="C:SCF ubiquitin ligase complex"/>
    <property type="evidence" value="ECO:0007669"/>
    <property type="project" value="TreeGrafter"/>
</dbReference>
<keyword evidence="2" id="KW-1185">Reference proteome</keyword>
<dbReference type="GO" id="GO:0031146">
    <property type="term" value="P:SCF-dependent proteasomal ubiquitin-dependent protein catabolic process"/>
    <property type="evidence" value="ECO:0007669"/>
    <property type="project" value="TreeGrafter"/>
</dbReference>
<name>A0A7I8VP41_9ANNE</name>
<dbReference type="OrthoDB" id="10247652at2759"/>
<comment type="caution">
    <text evidence="1">The sequence shown here is derived from an EMBL/GenBank/DDBJ whole genome shotgun (WGS) entry which is preliminary data.</text>
</comment>
<gene>
    <name evidence="1" type="ORF">DGYR_LOCUS6498</name>
</gene>
<dbReference type="EMBL" id="CAJFCJ010000008">
    <property type="protein sequence ID" value="CAD5118059.1"/>
    <property type="molecule type" value="Genomic_DNA"/>
</dbReference>
<dbReference type="InterPro" id="IPR032675">
    <property type="entry name" value="LRR_dom_sf"/>
</dbReference>
<accession>A0A7I8VP41</accession>
<dbReference type="AlphaFoldDB" id="A0A7I8VP41"/>
<dbReference type="Proteomes" id="UP000549394">
    <property type="component" value="Unassembled WGS sequence"/>
</dbReference>
<organism evidence="1 2">
    <name type="scientific">Dimorphilus gyrociliatus</name>
    <dbReference type="NCBI Taxonomy" id="2664684"/>
    <lineage>
        <taxon>Eukaryota</taxon>
        <taxon>Metazoa</taxon>
        <taxon>Spiralia</taxon>
        <taxon>Lophotrochozoa</taxon>
        <taxon>Annelida</taxon>
        <taxon>Polychaeta</taxon>
        <taxon>Polychaeta incertae sedis</taxon>
        <taxon>Dinophilidae</taxon>
        <taxon>Dimorphilus</taxon>
    </lineage>
</organism>
<dbReference type="PANTHER" id="PTHR13318">
    <property type="entry name" value="PARTNER OF PAIRED, ISOFORM B-RELATED"/>
    <property type="match status" value="1"/>
</dbReference>
<evidence type="ECO:0000313" key="2">
    <source>
        <dbReference type="Proteomes" id="UP000549394"/>
    </source>
</evidence>
<dbReference type="Gene3D" id="3.80.10.10">
    <property type="entry name" value="Ribonuclease Inhibitor"/>
    <property type="match status" value="2"/>
</dbReference>
<reference evidence="1 2" key="1">
    <citation type="submission" date="2020-08" db="EMBL/GenBank/DDBJ databases">
        <authorList>
            <person name="Hejnol A."/>
        </authorList>
    </citation>
    <scope>NUCLEOTIDE SEQUENCE [LARGE SCALE GENOMIC DNA]</scope>
</reference>
<protein>
    <submittedName>
        <fullName evidence="1">DgyrCDS6799</fullName>
    </submittedName>
</protein>
<proteinExistence type="predicted"/>
<dbReference type="SUPFAM" id="SSF52047">
    <property type="entry name" value="RNI-like"/>
    <property type="match status" value="2"/>
</dbReference>
<evidence type="ECO:0000313" key="1">
    <source>
        <dbReference type="EMBL" id="CAD5118059.1"/>
    </source>
</evidence>
<dbReference type="PANTHER" id="PTHR13318:SF95">
    <property type="entry name" value="F-BOX PROTEIN YLR352W"/>
    <property type="match status" value="1"/>
</dbReference>